<evidence type="ECO:0000259" key="2">
    <source>
        <dbReference type="Pfam" id="PF14062"/>
    </source>
</evidence>
<dbReference type="Pfam" id="PF14062">
    <property type="entry name" value="DUF4253"/>
    <property type="match status" value="1"/>
</dbReference>
<feature type="domain" description="DUF4253" evidence="2">
    <location>
        <begin position="414"/>
        <end position="519"/>
    </location>
</feature>
<accession>A0A895XUU1</accession>
<dbReference type="Proteomes" id="UP000662939">
    <property type="component" value="Chromosome"/>
</dbReference>
<evidence type="ECO:0000313" key="3">
    <source>
        <dbReference type="EMBL" id="QSB05418.1"/>
    </source>
</evidence>
<feature type="region of interest" description="Disordered" evidence="1">
    <location>
        <begin position="381"/>
        <end position="400"/>
    </location>
</feature>
<dbReference type="KEGG" id="nav:JQS30_00275"/>
<dbReference type="AlphaFoldDB" id="A0A895XUU1"/>
<feature type="region of interest" description="Disordered" evidence="1">
    <location>
        <begin position="1"/>
        <end position="238"/>
    </location>
</feature>
<protein>
    <submittedName>
        <fullName evidence="3">DUF4253 domain-containing protein</fullName>
    </submittedName>
</protein>
<feature type="compositionally biased region" description="Basic and acidic residues" evidence="1">
    <location>
        <begin position="135"/>
        <end position="147"/>
    </location>
</feature>
<feature type="compositionally biased region" description="Low complexity" evidence="1">
    <location>
        <begin position="209"/>
        <end position="230"/>
    </location>
</feature>
<dbReference type="EMBL" id="CP070496">
    <property type="protein sequence ID" value="QSB05418.1"/>
    <property type="molecule type" value="Genomic_DNA"/>
</dbReference>
<reference evidence="3" key="1">
    <citation type="submission" date="2021-02" db="EMBL/GenBank/DDBJ databases">
        <title>Natronoglycomyces albus gen. nov., sp. nov, a haloalkaliphilic actinobacterium from a soda solonchak soil.</title>
        <authorList>
            <person name="Sorokin D.Y."/>
            <person name="Khijniak T.V."/>
            <person name="Zakharycheva A.P."/>
            <person name="Boueva O.V."/>
            <person name="Ariskina E.V."/>
            <person name="Hahnke R.L."/>
            <person name="Bunk B."/>
            <person name="Sproer C."/>
            <person name="Schumann P."/>
            <person name="Evtushenko L.I."/>
            <person name="Kublanov I.V."/>
        </authorList>
    </citation>
    <scope>NUCLEOTIDE SEQUENCE</scope>
    <source>
        <strain evidence="3">DSM 106290</strain>
    </source>
</reference>
<dbReference type="RefSeq" id="WP_213171426.1">
    <property type="nucleotide sequence ID" value="NZ_CP070496.1"/>
</dbReference>
<name>A0A895XUU1_9ACTN</name>
<proteinExistence type="predicted"/>
<dbReference type="InterPro" id="IPR025349">
    <property type="entry name" value="DUF4253"/>
</dbReference>
<keyword evidence="4" id="KW-1185">Reference proteome</keyword>
<organism evidence="3 4">
    <name type="scientific">Natronoglycomyces albus</name>
    <dbReference type="NCBI Taxonomy" id="2811108"/>
    <lineage>
        <taxon>Bacteria</taxon>
        <taxon>Bacillati</taxon>
        <taxon>Actinomycetota</taxon>
        <taxon>Actinomycetes</taxon>
        <taxon>Glycomycetales</taxon>
        <taxon>Glycomycetaceae</taxon>
        <taxon>Natronoglycomyces</taxon>
    </lineage>
</organism>
<gene>
    <name evidence="3" type="ORF">JQS30_00275</name>
</gene>
<feature type="region of interest" description="Disordered" evidence="1">
    <location>
        <begin position="251"/>
        <end position="300"/>
    </location>
</feature>
<evidence type="ECO:0000256" key="1">
    <source>
        <dbReference type="SAM" id="MobiDB-lite"/>
    </source>
</evidence>
<evidence type="ECO:0000313" key="4">
    <source>
        <dbReference type="Proteomes" id="UP000662939"/>
    </source>
</evidence>
<sequence length="520" mass="55036">MGLLQRLLGRRDTPDSVPDPAPDDDTATTSDGTASVEDAARADAATTGPESQRDTGADTDDVSASAEADSAPRERASSGALADAAPTDDENASAQPDSGATDAADGDDLDAEATGPDIDRETDEPAAVRPRLKRVTIDDDNTVKTSDEDSADAGDEPVTSHAEAAPAVDADAEDSIKDSVAAPVETPADSPASLVAVSGPATLEEEDSAAASSADATTANATASTAEEGAIAGAGFVPERPKRQLLTLEKPEAPTDIPAQRVSAGPGVPQGDQGSRSGHGRDLSLDTEGSPRPALRSAGVAVPKMQQIARRDDVRLWAFPVKANEALGWWLEIRQVHERTGWLPVLIGHPADWRDGGEEIIHEGDDELGRSEQIDVAQLLEQKGSEAGEPARGVPILPRRGDSDFATPRADGLLGLVRADYGWQIPGLLPWKGSTNWELYGAEHCAVLRHWTHKYDVELMAMTFDVMELYVANPPEPNEAIAVAEEIYAYCPDLLDSGVPTLDDLAEHMAQSRAWYFRWT</sequence>